<comment type="caution">
    <text evidence="1">The sequence shown here is derived from an EMBL/GenBank/DDBJ whole genome shotgun (WGS) entry which is preliminary data.</text>
</comment>
<keyword evidence="2" id="KW-1185">Reference proteome</keyword>
<gene>
    <name evidence="1" type="ORF">SDJN03_19551</name>
</gene>
<accession>A0AAV6ML18</accession>
<feature type="non-terminal residue" evidence="1">
    <location>
        <position position="1"/>
    </location>
</feature>
<organism evidence="1 2">
    <name type="scientific">Cucurbita argyrosperma subsp. sororia</name>
    <dbReference type="NCBI Taxonomy" id="37648"/>
    <lineage>
        <taxon>Eukaryota</taxon>
        <taxon>Viridiplantae</taxon>
        <taxon>Streptophyta</taxon>
        <taxon>Embryophyta</taxon>
        <taxon>Tracheophyta</taxon>
        <taxon>Spermatophyta</taxon>
        <taxon>Magnoliopsida</taxon>
        <taxon>eudicotyledons</taxon>
        <taxon>Gunneridae</taxon>
        <taxon>Pentapetalae</taxon>
        <taxon>rosids</taxon>
        <taxon>fabids</taxon>
        <taxon>Cucurbitales</taxon>
        <taxon>Cucurbitaceae</taxon>
        <taxon>Cucurbiteae</taxon>
        <taxon>Cucurbita</taxon>
    </lineage>
</organism>
<reference evidence="1 2" key="1">
    <citation type="journal article" date="2021" name="Hortic Res">
        <title>The domestication of Cucurbita argyrosperma as revealed by the genome of its wild relative.</title>
        <authorList>
            <person name="Barrera-Redondo J."/>
            <person name="Sanchez-de la Vega G."/>
            <person name="Aguirre-Liguori J.A."/>
            <person name="Castellanos-Morales G."/>
            <person name="Gutierrez-Guerrero Y.T."/>
            <person name="Aguirre-Dugua X."/>
            <person name="Aguirre-Planter E."/>
            <person name="Tenaillon M.I."/>
            <person name="Lira-Saade R."/>
            <person name="Eguiarte L.E."/>
        </authorList>
    </citation>
    <scope>NUCLEOTIDE SEQUENCE [LARGE SCALE GENOMIC DNA]</scope>
    <source>
        <strain evidence="1">JBR-2021</strain>
    </source>
</reference>
<name>A0AAV6ML18_9ROSI</name>
<protein>
    <submittedName>
        <fullName evidence="1">Uncharacterized protein</fullName>
    </submittedName>
</protein>
<proteinExistence type="predicted"/>
<evidence type="ECO:0000313" key="1">
    <source>
        <dbReference type="EMBL" id="KAG6583619.1"/>
    </source>
</evidence>
<dbReference type="AlphaFoldDB" id="A0AAV6ML18"/>
<dbReference type="EMBL" id="JAGKQH010000013">
    <property type="protein sequence ID" value="KAG6583619.1"/>
    <property type="molecule type" value="Genomic_DNA"/>
</dbReference>
<evidence type="ECO:0000313" key="2">
    <source>
        <dbReference type="Proteomes" id="UP000685013"/>
    </source>
</evidence>
<dbReference type="Proteomes" id="UP000685013">
    <property type="component" value="Chromosome 13"/>
</dbReference>
<sequence>MDSFSCLSPSSVLFQSSALLSLRFCCCFTHFFASGGARVGSRRSHRVRWLTARSVPAEAGTSSSKDDITGGSVEAEKNKLVFFEGGVYSFRFGGFVEGFSGGFGKRKCRNVVQGGAGRRKPPSSSRD</sequence>